<dbReference type="OrthoDB" id="9787548at2"/>
<keyword evidence="5 7" id="KW-1133">Transmembrane helix</keyword>
<sequence>MNQIRSTVRRLPLLRSIAVWGPGLLVMLADTDAGNVVTAAQAGAQWGYRLLPLLVLLIPLLYMAQELTVRLGIYTGRGHGELIREHFGPVWSWVSVAGLGVATVGSLVTEFTAVAGIGELFGVSRSLTLPAAALGLVAIVATGSYRRIERMALLIGLLELAFFAVAWSTHPDWRVVAADVADLPLGNHEFLYLVAALIGAVFNPWMVFYQQAAVADKGLTPADCQAERWDTAVGAVLTQALTAAVLVAAAATLGASSGSGGSGAHGSLDSVGEISSALAPLLGAQWGRVVFSAGVLGAALVAAIVASLALAWGVGEVTGVRRSLEYRPQQAPWFYGVYVAAVAGSAALVWASRDLVWLNIGAQVVNAFLLPLVLGLLVALAARALPDAAKLSRPYTWILAGATFAVCVLGWFGALWGWIGSVK</sequence>
<evidence type="ECO:0000313" key="9">
    <source>
        <dbReference type="Proteomes" id="UP000298656"/>
    </source>
</evidence>
<dbReference type="KEGG" id="tvl:FAZ95_27505"/>
<protein>
    <submittedName>
        <fullName evidence="8">Divalent metal cation transporter</fullName>
    </submittedName>
</protein>
<evidence type="ECO:0000256" key="4">
    <source>
        <dbReference type="ARBA" id="ARBA00022847"/>
    </source>
</evidence>
<dbReference type="GO" id="GO:0005384">
    <property type="term" value="F:manganese ion transmembrane transporter activity"/>
    <property type="evidence" value="ECO:0007669"/>
    <property type="project" value="TreeGrafter"/>
</dbReference>
<evidence type="ECO:0000256" key="2">
    <source>
        <dbReference type="ARBA" id="ARBA00022448"/>
    </source>
</evidence>
<evidence type="ECO:0000256" key="5">
    <source>
        <dbReference type="ARBA" id="ARBA00022989"/>
    </source>
</evidence>
<accession>A0A4P8IZ56</accession>
<dbReference type="PANTHER" id="PTHR11706:SF33">
    <property type="entry name" value="NATURAL RESISTANCE-ASSOCIATED MACROPHAGE PROTEIN 2"/>
    <property type="match status" value="1"/>
</dbReference>
<feature type="transmembrane region" description="Helical" evidence="7">
    <location>
        <begin position="49"/>
        <end position="69"/>
    </location>
</feature>
<feature type="transmembrane region" description="Helical" evidence="7">
    <location>
        <begin position="397"/>
        <end position="419"/>
    </location>
</feature>
<dbReference type="GO" id="GO:0005886">
    <property type="term" value="C:plasma membrane"/>
    <property type="evidence" value="ECO:0007669"/>
    <property type="project" value="TreeGrafter"/>
</dbReference>
<evidence type="ECO:0000256" key="7">
    <source>
        <dbReference type="SAM" id="Phobius"/>
    </source>
</evidence>
<dbReference type="Proteomes" id="UP000298656">
    <property type="component" value="Chromosome 2"/>
</dbReference>
<keyword evidence="9" id="KW-1185">Reference proteome</keyword>
<feature type="transmembrane region" description="Helical" evidence="7">
    <location>
        <begin position="190"/>
        <end position="208"/>
    </location>
</feature>
<feature type="transmembrane region" description="Helical" evidence="7">
    <location>
        <begin position="12"/>
        <end position="29"/>
    </location>
</feature>
<dbReference type="GO" id="GO:0034755">
    <property type="term" value="P:iron ion transmembrane transport"/>
    <property type="evidence" value="ECO:0007669"/>
    <property type="project" value="TreeGrafter"/>
</dbReference>
<feature type="transmembrane region" description="Helical" evidence="7">
    <location>
        <begin position="229"/>
        <end position="253"/>
    </location>
</feature>
<name>A0A4P8IZ56_9BURK</name>
<keyword evidence="3 7" id="KW-0812">Transmembrane</keyword>
<dbReference type="Pfam" id="PF01566">
    <property type="entry name" value="Nramp"/>
    <property type="match status" value="1"/>
</dbReference>
<feature type="transmembrane region" description="Helical" evidence="7">
    <location>
        <begin position="127"/>
        <end position="145"/>
    </location>
</feature>
<reference evidence="8 9" key="1">
    <citation type="submission" date="2019-05" db="EMBL/GenBank/DDBJ databases">
        <title>Burkholderia sp. DHOD12, isolated from subtropical forest soil.</title>
        <authorList>
            <person name="Gao Z.-H."/>
            <person name="Qiu L.-H."/>
        </authorList>
    </citation>
    <scope>NUCLEOTIDE SEQUENCE [LARGE SCALE GENOMIC DNA]</scope>
    <source>
        <strain evidence="8 9">DHOD12</strain>
    </source>
</reference>
<dbReference type="EMBL" id="CP040078">
    <property type="protein sequence ID" value="QCP52863.1"/>
    <property type="molecule type" value="Genomic_DNA"/>
</dbReference>
<evidence type="ECO:0000256" key="6">
    <source>
        <dbReference type="ARBA" id="ARBA00023136"/>
    </source>
</evidence>
<dbReference type="InterPro" id="IPR001046">
    <property type="entry name" value="NRAMP_fam"/>
</dbReference>
<evidence type="ECO:0000256" key="1">
    <source>
        <dbReference type="ARBA" id="ARBA00004141"/>
    </source>
</evidence>
<proteinExistence type="predicted"/>
<keyword evidence="4" id="KW-0769">Symport</keyword>
<gene>
    <name evidence="8" type="ORF">FAZ95_27505</name>
</gene>
<dbReference type="GO" id="GO:0015293">
    <property type="term" value="F:symporter activity"/>
    <property type="evidence" value="ECO:0007669"/>
    <property type="project" value="UniProtKB-KW"/>
</dbReference>
<feature type="transmembrane region" description="Helical" evidence="7">
    <location>
        <begin position="152"/>
        <end position="170"/>
    </location>
</feature>
<dbReference type="RefSeq" id="WP_137335634.1">
    <property type="nucleotide sequence ID" value="NZ_CP040078.1"/>
</dbReference>
<feature type="transmembrane region" description="Helical" evidence="7">
    <location>
        <begin position="289"/>
        <end position="312"/>
    </location>
</feature>
<feature type="transmembrane region" description="Helical" evidence="7">
    <location>
        <begin position="333"/>
        <end position="352"/>
    </location>
</feature>
<organism evidence="8 9">
    <name type="scientific">Trinickia violacea</name>
    <dbReference type="NCBI Taxonomy" id="2571746"/>
    <lineage>
        <taxon>Bacteria</taxon>
        <taxon>Pseudomonadati</taxon>
        <taxon>Pseudomonadota</taxon>
        <taxon>Betaproteobacteria</taxon>
        <taxon>Burkholderiales</taxon>
        <taxon>Burkholderiaceae</taxon>
        <taxon>Trinickia</taxon>
    </lineage>
</organism>
<evidence type="ECO:0000313" key="8">
    <source>
        <dbReference type="EMBL" id="QCP52863.1"/>
    </source>
</evidence>
<dbReference type="PANTHER" id="PTHR11706">
    <property type="entry name" value="SOLUTE CARRIER PROTEIN FAMILY 11 MEMBER"/>
    <property type="match status" value="1"/>
</dbReference>
<dbReference type="AlphaFoldDB" id="A0A4P8IZ56"/>
<comment type="subcellular location">
    <subcellularLocation>
        <location evidence="1">Membrane</location>
        <topology evidence="1">Multi-pass membrane protein</topology>
    </subcellularLocation>
</comment>
<dbReference type="GO" id="GO:0015086">
    <property type="term" value="F:cadmium ion transmembrane transporter activity"/>
    <property type="evidence" value="ECO:0007669"/>
    <property type="project" value="TreeGrafter"/>
</dbReference>
<feature type="transmembrane region" description="Helical" evidence="7">
    <location>
        <begin position="90"/>
        <end position="115"/>
    </location>
</feature>
<evidence type="ECO:0000256" key="3">
    <source>
        <dbReference type="ARBA" id="ARBA00022692"/>
    </source>
</evidence>
<keyword evidence="6 7" id="KW-0472">Membrane</keyword>
<feature type="transmembrane region" description="Helical" evidence="7">
    <location>
        <begin position="364"/>
        <end position="385"/>
    </location>
</feature>
<keyword evidence="2" id="KW-0813">Transport</keyword>